<evidence type="ECO:0000313" key="9">
    <source>
        <dbReference type="Proteomes" id="UP000217785"/>
    </source>
</evidence>
<sequence>MQGIAYWIDKRASITPDRTALAGEARRVTYREMAEEITRIALTLRNSYGVAPGDRVAILSGNSIEYIEILFAIAKLGAMAVPLNIRLTEQELAYQVTDSGTSVVIASRDFWQTARILQETCKFHHLVQVDQLPADAANMDSPAADGSLHPIASNINGETPYIICYTSGTTGRPKGAVLTQENMYWNAINNILAIDITSNDRILTLLPLFHIGGIGLFAFPALLAGGTVIVPDRFDPNQALSLIETEKITIVMGVPTIHDAIRKSDRFASTDFSSIRWFYSGGAPCPHELIRFYLEHGIPFGQGYGMTETSPTVFMLSREDFRRKIGSIGKPAMFCDIRIVDDGGTDVPTGEVGELLVKGPNVLKEYWNLPEATAGSFSDGWLHTGDLVKMDQEGFVYIAGRKKDLIISGGENIYPLEVEQVFAQHPSVEEAAVIGKRDEKWGEVPVAIVVPKEGVQLTERELIDYCIRRLAKYKCPKQVICVSALPKNATGKIDKASLKKQYGIPS</sequence>
<evidence type="ECO:0000256" key="2">
    <source>
        <dbReference type="ARBA" id="ARBA00022598"/>
    </source>
</evidence>
<dbReference type="Proteomes" id="UP000217785">
    <property type="component" value="Unassembled WGS sequence"/>
</dbReference>
<evidence type="ECO:0000256" key="4">
    <source>
        <dbReference type="ARBA" id="ARBA00022840"/>
    </source>
</evidence>
<dbReference type="CDD" id="cd17631">
    <property type="entry name" value="FACL_FadD13-like"/>
    <property type="match status" value="1"/>
</dbReference>
<comment type="pathway">
    <text evidence="5">Quinol/quinone metabolism; 1,4-dihydroxy-2-naphthoate biosynthesis; 1,4-dihydroxy-2-naphthoate from chorismate: step 5/7.</text>
</comment>
<dbReference type="NCBIfam" id="NF004837">
    <property type="entry name" value="PRK06187.1"/>
    <property type="match status" value="1"/>
</dbReference>
<dbReference type="InterPro" id="IPR020845">
    <property type="entry name" value="AMP-binding_CS"/>
</dbReference>
<evidence type="ECO:0000256" key="3">
    <source>
        <dbReference type="ARBA" id="ARBA00022741"/>
    </source>
</evidence>
<evidence type="ECO:0000256" key="5">
    <source>
        <dbReference type="HAMAP-Rule" id="MF_00731"/>
    </source>
</evidence>
<dbReference type="NCBIfam" id="TIGR01923">
    <property type="entry name" value="menE"/>
    <property type="match status" value="1"/>
</dbReference>
<dbReference type="Gene3D" id="3.30.300.30">
    <property type="match status" value="1"/>
</dbReference>
<dbReference type="Gene3D" id="3.40.50.12780">
    <property type="entry name" value="N-terminal domain of ligase-like"/>
    <property type="match status" value="1"/>
</dbReference>
<keyword evidence="1 5" id="KW-0474">Menaquinone biosynthesis</keyword>
<dbReference type="UniPathway" id="UPA01057">
    <property type="reaction ID" value="UER00166"/>
</dbReference>
<dbReference type="InterPro" id="IPR025110">
    <property type="entry name" value="AMP-bd_C"/>
</dbReference>
<dbReference type="FunFam" id="3.30.300.30:FF:000008">
    <property type="entry name" value="2,3-dihydroxybenzoate-AMP ligase"/>
    <property type="match status" value="1"/>
</dbReference>
<organism evidence="8 9">
    <name type="scientific">Effusibacillus lacus</name>
    <dbReference type="NCBI Taxonomy" id="1348429"/>
    <lineage>
        <taxon>Bacteria</taxon>
        <taxon>Bacillati</taxon>
        <taxon>Bacillota</taxon>
        <taxon>Bacilli</taxon>
        <taxon>Bacillales</taxon>
        <taxon>Alicyclobacillaceae</taxon>
        <taxon>Effusibacillus</taxon>
    </lineage>
</organism>
<gene>
    <name evidence="5" type="primary">menE</name>
</gene>
<protein>
    <recommendedName>
        <fullName evidence="5">2-succinylbenzoate--CoA ligase</fullName>
        <ecNumber evidence="5">6.2.1.26</ecNumber>
    </recommendedName>
    <alternativeName>
        <fullName evidence="5">o-succinylbenzoyl-CoA synthetase</fullName>
        <shortName evidence="5">OSB-CoA synthetase</shortName>
    </alternativeName>
</protein>
<dbReference type="PANTHER" id="PTHR43767:SF1">
    <property type="entry name" value="NONRIBOSOMAL PEPTIDE SYNTHASE PES1 (EUROFUNG)-RELATED"/>
    <property type="match status" value="1"/>
</dbReference>
<dbReference type="HAMAP" id="MF_00731">
    <property type="entry name" value="MenE"/>
    <property type="match status" value="1"/>
</dbReference>
<accession>A0A292YCR9</accession>
<dbReference type="InterPro" id="IPR042099">
    <property type="entry name" value="ANL_N_sf"/>
</dbReference>
<dbReference type="EMBL" id="BDUF01000022">
    <property type="protein sequence ID" value="GAX89442.1"/>
    <property type="molecule type" value="Genomic_DNA"/>
</dbReference>
<dbReference type="Pfam" id="PF00501">
    <property type="entry name" value="AMP-binding"/>
    <property type="match status" value="1"/>
</dbReference>
<comment type="caution">
    <text evidence="8">The sequence shown here is derived from an EMBL/GenBank/DDBJ whole genome shotgun (WGS) entry which is preliminary data.</text>
</comment>
<dbReference type="UniPathway" id="UPA00079"/>
<dbReference type="GO" id="GO:0009234">
    <property type="term" value="P:menaquinone biosynthetic process"/>
    <property type="evidence" value="ECO:0007669"/>
    <property type="project" value="UniProtKB-UniRule"/>
</dbReference>
<name>A0A292YCR9_9BACL</name>
<evidence type="ECO:0000259" key="7">
    <source>
        <dbReference type="Pfam" id="PF13193"/>
    </source>
</evidence>
<dbReference type="RefSeq" id="WP_096181134.1">
    <property type="nucleotide sequence ID" value="NZ_BDUF01000022.1"/>
</dbReference>
<dbReference type="PANTHER" id="PTHR43767">
    <property type="entry name" value="LONG-CHAIN-FATTY-ACID--COA LIGASE"/>
    <property type="match status" value="1"/>
</dbReference>
<feature type="domain" description="AMP-dependent synthetase/ligase" evidence="6">
    <location>
        <begin position="9"/>
        <end position="367"/>
    </location>
</feature>
<keyword evidence="3 5" id="KW-0547">Nucleotide-binding</keyword>
<dbReference type="PROSITE" id="PS00455">
    <property type="entry name" value="AMP_BINDING"/>
    <property type="match status" value="1"/>
</dbReference>
<proteinExistence type="inferred from homology"/>
<comment type="catalytic activity">
    <reaction evidence="5">
        <text>2-succinylbenzoate + ATP + CoA = 2-succinylbenzoyl-CoA + AMP + diphosphate</text>
        <dbReference type="Rhea" id="RHEA:17009"/>
        <dbReference type="ChEBI" id="CHEBI:18325"/>
        <dbReference type="ChEBI" id="CHEBI:30616"/>
        <dbReference type="ChEBI" id="CHEBI:33019"/>
        <dbReference type="ChEBI" id="CHEBI:57287"/>
        <dbReference type="ChEBI" id="CHEBI:57364"/>
        <dbReference type="ChEBI" id="CHEBI:456215"/>
        <dbReference type="EC" id="6.2.1.26"/>
    </reaction>
</comment>
<dbReference type="Pfam" id="PF13193">
    <property type="entry name" value="AMP-binding_C"/>
    <property type="match status" value="1"/>
</dbReference>
<dbReference type="InterPro" id="IPR000873">
    <property type="entry name" value="AMP-dep_synth/lig_dom"/>
</dbReference>
<keyword evidence="2 5" id="KW-0436">Ligase</keyword>
<dbReference type="InterPro" id="IPR010192">
    <property type="entry name" value="MenE"/>
</dbReference>
<reference evidence="9" key="1">
    <citation type="submission" date="2017-07" db="EMBL/GenBank/DDBJ databases">
        <title>Draft genome sequence of Effusibacillus lacus strain skLN1.</title>
        <authorList>
            <person name="Watanabe M."/>
            <person name="Kojima H."/>
            <person name="Fukui M."/>
        </authorList>
    </citation>
    <scope>NUCLEOTIDE SEQUENCE [LARGE SCALE GENOMIC DNA]</scope>
    <source>
        <strain evidence="9">skLN1</strain>
    </source>
</reference>
<dbReference type="AlphaFoldDB" id="A0A292YCR9"/>
<keyword evidence="9" id="KW-1185">Reference proteome</keyword>
<evidence type="ECO:0000256" key="1">
    <source>
        <dbReference type="ARBA" id="ARBA00022428"/>
    </source>
</evidence>
<feature type="domain" description="AMP-binding enzyme C-terminal" evidence="7">
    <location>
        <begin position="417"/>
        <end position="492"/>
    </location>
</feature>
<dbReference type="NCBIfam" id="NF005307">
    <property type="entry name" value="PRK06839.1"/>
    <property type="match status" value="1"/>
</dbReference>
<dbReference type="SUPFAM" id="SSF56801">
    <property type="entry name" value="Acetyl-CoA synthetase-like"/>
    <property type="match status" value="1"/>
</dbReference>
<dbReference type="GO" id="GO:0008756">
    <property type="term" value="F:o-succinylbenzoate-CoA ligase activity"/>
    <property type="evidence" value="ECO:0007669"/>
    <property type="project" value="UniProtKB-UniRule"/>
</dbReference>
<comment type="function">
    <text evidence="5">Converts 2-succinylbenzoate (OSB) to 2-succinylbenzoyl-CoA (OSB-CoA).</text>
</comment>
<comment type="pathway">
    <text evidence="5">Quinol/quinone metabolism; menaquinone biosynthesis.</text>
</comment>
<dbReference type="InterPro" id="IPR045851">
    <property type="entry name" value="AMP-bd_C_sf"/>
</dbReference>
<dbReference type="InterPro" id="IPR050237">
    <property type="entry name" value="ATP-dep_AMP-bd_enzyme"/>
</dbReference>
<comment type="similarity">
    <text evidence="5">Belongs to the ATP-dependent AMP-binding enzyme family. MenE subfamily.</text>
</comment>
<evidence type="ECO:0000259" key="6">
    <source>
        <dbReference type="Pfam" id="PF00501"/>
    </source>
</evidence>
<dbReference type="EC" id="6.2.1.26" evidence="5"/>
<dbReference type="GO" id="GO:0005524">
    <property type="term" value="F:ATP binding"/>
    <property type="evidence" value="ECO:0007669"/>
    <property type="project" value="UniProtKB-KW"/>
</dbReference>
<evidence type="ECO:0000313" key="8">
    <source>
        <dbReference type="EMBL" id="GAX89442.1"/>
    </source>
</evidence>
<dbReference type="OrthoDB" id="9765680at2"/>
<keyword evidence="4 5" id="KW-0067">ATP-binding</keyword>